<dbReference type="EC" id="3.1.1.-" evidence="7"/>
<protein>
    <recommendedName>
        <fullName evidence="7">Phospholipase B-like</fullName>
        <ecNumber evidence="7">3.1.1.-</ecNumber>
    </recommendedName>
</protein>
<dbReference type="Proteomes" id="UP000054495">
    <property type="component" value="Unassembled WGS sequence"/>
</dbReference>
<dbReference type="GO" id="GO:0016042">
    <property type="term" value="P:lipid catabolic process"/>
    <property type="evidence" value="ECO:0007669"/>
    <property type="project" value="UniProtKB-KW"/>
</dbReference>
<dbReference type="EMBL" id="KE125977">
    <property type="protein sequence ID" value="EPB66674.1"/>
    <property type="molecule type" value="Genomic_DNA"/>
</dbReference>
<evidence type="ECO:0000313" key="8">
    <source>
        <dbReference type="EMBL" id="EPB66674.1"/>
    </source>
</evidence>
<accession>A0A0D6L5W0</accession>
<evidence type="ECO:0000256" key="7">
    <source>
        <dbReference type="RuleBase" id="RU364138"/>
    </source>
</evidence>
<keyword evidence="4 7" id="KW-0442">Lipid degradation</keyword>
<evidence type="ECO:0000256" key="3">
    <source>
        <dbReference type="ARBA" id="ARBA00022801"/>
    </source>
</evidence>
<dbReference type="GO" id="GO:0004620">
    <property type="term" value="F:phospholipase activity"/>
    <property type="evidence" value="ECO:0007669"/>
    <property type="project" value="InterPro"/>
</dbReference>
<evidence type="ECO:0000256" key="5">
    <source>
        <dbReference type="ARBA" id="ARBA00023098"/>
    </source>
</evidence>
<gene>
    <name evidence="8" type="ORF">ANCCEY_14235</name>
</gene>
<comment type="similarity">
    <text evidence="1 7">Belongs to the phospholipase B-like family.</text>
</comment>
<keyword evidence="2 7" id="KW-0732">Signal</keyword>
<feature type="chain" id="PRO_5011330533" description="Phospholipase B-like" evidence="7">
    <location>
        <begin position="22"/>
        <end position="92"/>
    </location>
</feature>
<keyword evidence="6" id="KW-0325">Glycoprotein</keyword>
<dbReference type="AlphaFoldDB" id="A0A0D6L5W0"/>
<sequence>MTKLLLLHLLLLVLCYGLCENQYGQMYYYKEYEGQENVCEKDVAKVKYSNRINETGWAFVEVEVSGRVNEPYQQGYAAGYVEGMLLFTQSNA</sequence>
<dbReference type="Pfam" id="PF04916">
    <property type="entry name" value="Phospholip_B"/>
    <property type="match status" value="1"/>
</dbReference>
<name>A0A0D6L5W0_9BILA</name>
<evidence type="ECO:0000313" key="9">
    <source>
        <dbReference type="Proteomes" id="UP000054495"/>
    </source>
</evidence>
<dbReference type="InterPro" id="IPR007000">
    <property type="entry name" value="PLipase_B-like"/>
</dbReference>
<keyword evidence="5 7" id="KW-0443">Lipid metabolism</keyword>
<proteinExistence type="inferred from homology"/>
<keyword evidence="3 7" id="KW-0378">Hydrolase</keyword>
<reference evidence="8 9" key="1">
    <citation type="submission" date="2013-05" db="EMBL/GenBank/DDBJ databases">
        <title>Draft genome of the parasitic nematode Anyclostoma ceylanicum.</title>
        <authorList>
            <person name="Mitreva M."/>
        </authorList>
    </citation>
    <scope>NUCLEOTIDE SEQUENCE [LARGE SCALE GENOMIC DNA]</scope>
</reference>
<keyword evidence="9" id="KW-1185">Reference proteome</keyword>
<evidence type="ECO:0000256" key="2">
    <source>
        <dbReference type="ARBA" id="ARBA00022729"/>
    </source>
</evidence>
<evidence type="ECO:0000256" key="4">
    <source>
        <dbReference type="ARBA" id="ARBA00022963"/>
    </source>
</evidence>
<evidence type="ECO:0000256" key="6">
    <source>
        <dbReference type="ARBA" id="ARBA00023180"/>
    </source>
</evidence>
<feature type="signal peptide" evidence="7">
    <location>
        <begin position="1"/>
        <end position="21"/>
    </location>
</feature>
<dbReference type="Gene3D" id="3.60.60.30">
    <property type="match status" value="1"/>
</dbReference>
<organism evidence="8 9">
    <name type="scientific">Ancylostoma ceylanicum</name>
    <dbReference type="NCBI Taxonomy" id="53326"/>
    <lineage>
        <taxon>Eukaryota</taxon>
        <taxon>Metazoa</taxon>
        <taxon>Ecdysozoa</taxon>
        <taxon>Nematoda</taxon>
        <taxon>Chromadorea</taxon>
        <taxon>Rhabditida</taxon>
        <taxon>Rhabditina</taxon>
        <taxon>Rhabditomorpha</taxon>
        <taxon>Strongyloidea</taxon>
        <taxon>Ancylostomatidae</taxon>
        <taxon>Ancylostomatinae</taxon>
        <taxon>Ancylostoma</taxon>
    </lineage>
</organism>
<evidence type="ECO:0000256" key="1">
    <source>
        <dbReference type="ARBA" id="ARBA00007835"/>
    </source>
</evidence>
<comment type="function">
    <text evidence="7">Putative phospholipase.</text>
</comment>